<evidence type="ECO:0000313" key="1">
    <source>
        <dbReference type="EMBL" id="HAF2386854.1"/>
    </source>
</evidence>
<comment type="caution">
    <text evidence="1">The sequence shown here is derived from an EMBL/GenBank/DDBJ whole genome shotgun (WGS) entry which is preliminary data.</text>
</comment>
<feature type="non-terminal residue" evidence="1">
    <location>
        <position position="150"/>
    </location>
</feature>
<dbReference type="AlphaFoldDB" id="A0A744BQ53"/>
<dbReference type="Gene3D" id="3.15.30.10">
    <property type="entry name" value="putative capsid protein of prophage domain like"/>
    <property type="match status" value="1"/>
</dbReference>
<reference evidence="1" key="1">
    <citation type="journal article" date="2018" name="Genome Biol.">
        <title>SKESA: strategic k-mer extension for scrupulous assemblies.</title>
        <authorList>
            <person name="Souvorov A."/>
            <person name="Agarwala R."/>
            <person name="Lipman D.J."/>
        </authorList>
    </citation>
    <scope>NUCLEOTIDE SEQUENCE</scope>
    <source>
        <strain evidence="1">MA.RM_77</strain>
    </source>
</reference>
<reference evidence="1" key="2">
    <citation type="submission" date="2020-02" db="EMBL/GenBank/DDBJ databases">
        <authorList>
            <consortium name="NCBI Pathogen Detection Project"/>
        </authorList>
    </citation>
    <scope>NUCLEOTIDE SEQUENCE</scope>
    <source>
        <strain evidence="1">MA.RM_77</strain>
    </source>
</reference>
<name>A0A744BQ53_SALER</name>
<dbReference type="Pfam" id="PF03864">
    <property type="entry name" value="Phage_cap_E"/>
    <property type="match status" value="1"/>
</dbReference>
<protein>
    <submittedName>
        <fullName evidence="1">Major capsid protein E</fullName>
    </submittedName>
</protein>
<gene>
    <name evidence="1" type="ORF">G9B79_004976</name>
</gene>
<sequence>MNLFTTRQLLGYTEQKVKFNPLFLTLFFRRTVTFKEQEVMLDKITGKTPIAAYVSPVVGGKVLRNRGGETRVLRPGYVKPKHEVNYSQVVERLPGEDPAQLNDPAYRRLRILTDNLKQEEQAIIQVEEMQAVSAVLNGKYIMEGEQFETV</sequence>
<proteinExistence type="predicted"/>
<dbReference type="InterPro" id="IPR005564">
    <property type="entry name" value="Major_capsid_GpE"/>
</dbReference>
<dbReference type="EMBL" id="DAAUPR010000062">
    <property type="protein sequence ID" value="HAF2386854.1"/>
    <property type="molecule type" value="Genomic_DNA"/>
</dbReference>
<accession>A0A744BQ53</accession>
<organism evidence="1">
    <name type="scientific">Salmonella enterica</name>
    <name type="common">Salmonella choleraesuis</name>
    <dbReference type="NCBI Taxonomy" id="28901"/>
    <lineage>
        <taxon>Bacteria</taxon>
        <taxon>Pseudomonadati</taxon>
        <taxon>Pseudomonadota</taxon>
        <taxon>Gammaproteobacteria</taxon>
        <taxon>Enterobacterales</taxon>
        <taxon>Enterobacteriaceae</taxon>
        <taxon>Salmonella</taxon>
    </lineage>
</organism>